<evidence type="ECO:0000313" key="3">
    <source>
        <dbReference type="Proteomes" id="UP001362999"/>
    </source>
</evidence>
<evidence type="ECO:0000313" key="2">
    <source>
        <dbReference type="EMBL" id="KAK7038146.1"/>
    </source>
</evidence>
<dbReference type="PROSITE" id="PS51186">
    <property type="entry name" value="GNAT"/>
    <property type="match status" value="1"/>
</dbReference>
<sequence>MSITLRPFTSSESDSEFVWSCFSARVEWLASKGLDGQWGHWDSDTKEKIRASLPADTAKGARSWIAEVDGAPAGFLQLTPFRAEYLPFDEKEDKPGKEIYVKALVVHPDFKGKGVGEYMLRYAKGIAEEEKADWLRLDCWRGPEGKDGLVKYYEGQGFARAREFVTPAPAPRAGEWPGQLLEMKIAQDSK</sequence>
<comment type="caution">
    <text evidence="2">The sequence shown here is derived from an EMBL/GenBank/DDBJ whole genome shotgun (WGS) entry which is preliminary data.</text>
</comment>
<keyword evidence="3" id="KW-1185">Reference proteome</keyword>
<dbReference type="CDD" id="cd04301">
    <property type="entry name" value="NAT_SF"/>
    <property type="match status" value="1"/>
</dbReference>
<dbReference type="InterPro" id="IPR016181">
    <property type="entry name" value="Acyl_CoA_acyltransferase"/>
</dbReference>
<dbReference type="AlphaFoldDB" id="A0AAW0CGK4"/>
<proteinExistence type="predicted"/>
<dbReference type="Gene3D" id="3.40.630.30">
    <property type="match status" value="1"/>
</dbReference>
<dbReference type="SUPFAM" id="SSF55729">
    <property type="entry name" value="Acyl-CoA N-acyltransferases (Nat)"/>
    <property type="match status" value="1"/>
</dbReference>
<dbReference type="Proteomes" id="UP001362999">
    <property type="component" value="Unassembled WGS sequence"/>
</dbReference>
<organism evidence="2 3">
    <name type="scientific">Favolaschia claudopus</name>
    <dbReference type="NCBI Taxonomy" id="2862362"/>
    <lineage>
        <taxon>Eukaryota</taxon>
        <taxon>Fungi</taxon>
        <taxon>Dikarya</taxon>
        <taxon>Basidiomycota</taxon>
        <taxon>Agaricomycotina</taxon>
        <taxon>Agaricomycetes</taxon>
        <taxon>Agaricomycetidae</taxon>
        <taxon>Agaricales</taxon>
        <taxon>Marasmiineae</taxon>
        <taxon>Mycenaceae</taxon>
        <taxon>Favolaschia</taxon>
    </lineage>
</organism>
<gene>
    <name evidence="2" type="ORF">R3P38DRAFT_538370</name>
</gene>
<dbReference type="EMBL" id="JAWWNJ010000017">
    <property type="protein sequence ID" value="KAK7038146.1"/>
    <property type="molecule type" value="Genomic_DNA"/>
</dbReference>
<dbReference type="GO" id="GO:0016747">
    <property type="term" value="F:acyltransferase activity, transferring groups other than amino-acyl groups"/>
    <property type="evidence" value="ECO:0007669"/>
    <property type="project" value="InterPro"/>
</dbReference>
<evidence type="ECO:0000259" key="1">
    <source>
        <dbReference type="PROSITE" id="PS51186"/>
    </source>
</evidence>
<reference evidence="2 3" key="1">
    <citation type="journal article" date="2024" name="J Genomics">
        <title>Draft genome sequencing and assembly of Favolaschia claudopus CIRM-BRFM 2984 isolated from oak limbs.</title>
        <authorList>
            <person name="Navarro D."/>
            <person name="Drula E."/>
            <person name="Chaduli D."/>
            <person name="Cazenave R."/>
            <person name="Ahrendt S."/>
            <person name="Wang J."/>
            <person name="Lipzen A."/>
            <person name="Daum C."/>
            <person name="Barry K."/>
            <person name="Grigoriev I.V."/>
            <person name="Favel A."/>
            <person name="Rosso M.N."/>
            <person name="Martin F."/>
        </authorList>
    </citation>
    <scope>NUCLEOTIDE SEQUENCE [LARGE SCALE GENOMIC DNA]</scope>
    <source>
        <strain evidence="2 3">CIRM-BRFM 2984</strain>
    </source>
</reference>
<dbReference type="Pfam" id="PF00583">
    <property type="entry name" value="Acetyltransf_1"/>
    <property type="match status" value="1"/>
</dbReference>
<name>A0AAW0CGK4_9AGAR</name>
<feature type="domain" description="N-acetyltransferase" evidence="1">
    <location>
        <begin position="3"/>
        <end position="188"/>
    </location>
</feature>
<dbReference type="InterPro" id="IPR000182">
    <property type="entry name" value="GNAT_dom"/>
</dbReference>
<protein>
    <submittedName>
        <fullName evidence="2">N-acetyltransferase GCN5</fullName>
    </submittedName>
</protein>
<accession>A0AAW0CGK4</accession>